<feature type="signal peptide" evidence="1">
    <location>
        <begin position="1"/>
        <end position="20"/>
    </location>
</feature>
<dbReference type="OrthoDB" id="6624108at2759"/>
<reference evidence="2 3" key="1">
    <citation type="submission" date="2019-08" db="EMBL/GenBank/DDBJ databases">
        <authorList>
            <person name="Alioto T."/>
            <person name="Alioto T."/>
            <person name="Gomez Garrido J."/>
        </authorList>
    </citation>
    <scope>NUCLEOTIDE SEQUENCE [LARGE SCALE GENOMIC DNA]</scope>
</reference>
<organism evidence="2 3">
    <name type="scientific">Cinara cedri</name>
    <dbReference type="NCBI Taxonomy" id="506608"/>
    <lineage>
        <taxon>Eukaryota</taxon>
        <taxon>Metazoa</taxon>
        <taxon>Ecdysozoa</taxon>
        <taxon>Arthropoda</taxon>
        <taxon>Hexapoda</taxon>
        <taxon>Insecta</taxon>
        <taxon>Pterygota</taxon>
        <taxon>Neoptera</taxon>
        <taxon>Paraneoptera</taxon>
        <taxon>Hemiptera</taxon>
        <taxon>Sternorrhyncha</taxon>
        <taxon>Aphidomorpha</taxon>
        <taxon>Aphidoidea</taxon>
        <taxon>Aphididae</taxon>
        <taxon>Lachninae</taxon>
        <taxon>Cinara</taxon>
    </lineage>
</organism>
<evidence type="ECO:0000256" key="1">
    <source>
        <dbReference type="SAM" id="SignalP"/>
    </source>
</evidence>
<sequence>MFTMSYFLRVFCLAATLIYALHPSAVVRCFSMYQQPSVMQRIAKSVLADDMSWLKLINAEIKINWENLDEHIISMLNELGFVEIGSSVRAQPILRHLATDRGVTGSELSFGIKVMGTAIFCHFAKTVYVLNIIIAMYSVRPKVTVKSVQEYASKLQMLMVKYVDKLAAFDEPIDFFLKTIGFLNETFMRMKGKLEEKMTPMIVLQHYGFSKIRAESEDILKKKCTNPKDVQNIAKSVSINHLNTTLFTKDFRNVDTHQIVAMIDLMDSYEYVEFSSLGVDYWQKKLEVFEYKARVIGKFNSNQ</sequence>
<dbReference type="Proteomes" id="UP000325440">
    <property type="component" value="Unassembled WGS sequence"/>
</dbReference>
<evidence type="ECO:0000313" key="2">
    <source>
        <dbReference type="EMBL" id="VVC39272.1"/>
    </source>
</evidence>
<keyword evidence="3" id="KW-1185">Reference proteome</keyword>
<evidence type="ECO:0000313" key="3">
    <source>
        <dbReference type="Proteomes" id="UP000325440"/>
    </source>
</evidence>
<name>A0A5E4N5S0_9HEMI</name>
<feature type="chain" id="PRO_5022701304" evidence="1">
    <location>
        <begin position="21"/>
        <end position="303"/>
    </location>
</feature>
<proteinExistence type="predicted"/>
<gene>
    <name evidence="2" type="ORF">CINCED_3A014648</name>
</gene>
<dbReference type="EMBL" id="CABPRJ010001894">
    <property type="protein sequence ID" value="VVC39272.1"/>
    <property type="molecule type" value="Genomic_DNA"/>
</dbReference>
<dbReference type="AlphaFoldDB" id="A0A5E4N5S0"/>
<keyword evidence="1" id="KW-0732">Signal</keyword>
<accession>A0A5E4N5S0</accession>
<protein>
    <submittedName>
        <fullName evidence="2">Uncharacterized protein</fullName>
    </submittedName>
</protein>